<reference evidence="3" key="1">
    <citation type="submission" date="2023-01" db="EMBL/GenBank/DDBJ databases">
        <title>Genome assembly of the deep-sea coral Lophelia pertusa.</title>
        <authorList>
            <person name="Herrera S."/>
            <person name="Cordes E."/>
        </authorList>
    </citation>
    <scope>NUCLEOTIDE SEQUENCE</scope>
    <source>
        <strain evidence="3">USNM1676648</strain>
        <tissue evidence="3">Polyp</tissue>
    </source>
</reference>
<name>A0A9X0D4E3_9CNID</name>
<comment type="caution">
    <text evidence="3">The sequence shown here is derived from an EMBL/GenBank/DDBJ whole genome shotgun (WGS) entry which is preliminary data.</text>
</comment>
<feature type="coiled-coil region" evidence="1">
    <location>
        <begin position="30"/>
        <end position="57"/>
    </location>
</feature>
<proteinExistence type="predicted"/>
<dbReference type="InterPro" id="IPR003131">
    <property type="entry name" value="T1-type_BTB"/>
</dbReference>
<dbReference type="AlphaFoldDB" id="A0A9X0D4E3"/>
<dbReference type="PANTHER" id="PTHR14499:SF136">
    <property type="entry name" value="GH08630P"/>
    <property type="match status" value="1"/>
</dbReference>
<dbReference type="Proteomes" id="UP001163046">
    <property type="component" value="Unassembled WGS sequence"/>
</dbReference>
<keyword evidence="4" id="KW-1185">Reference proteome</keyword>
<dbReference type="EMBL" id="MU825876">
    <property type="protein sequence ID" value="KAJ7386475.1"/>
    <property type="molecule type" value="Genomic_DNA"/>
</dbReference>
<dbReference type="GO" id="GO:0051260">
    <property type="term" value="P:protein homooligomerization"/>
    <property type="evidence" value="ECO:0007669"/>
    <property type="project" value="InterPro"/>
</dbReference>
<dbReference type="SUPFAM" id="SSF54695">
    <property type="entry name" value="POZ domain"/>
    <property type="match status" value="1"/>
</dbReference>
<dbReference type="PANTHER" id="PTHR14499">
    <property type="entry name" value="POTASSIUM CHANNEL TETRAMERIZATION DOMAIN-CONTAINING"/>
    <property type="match status" value="1"/>
</dbReference>
<evidence type="ECO:0000313" key="4">
    <source>
        <dbReference type="Proteomes" id="UP001163046"/>
    </source>
</evidence>
<dbReference type="Gene3D" id="3.30.710.10">
    <property type="entry name" value="Potassium Channel Kv1.1, Chain A"/>
    <property type="match status" value="1"/>
</dbReference>
<dbReference type="OrthoDB" id="25620at2759"/>
<dbReference type="InterPro" id="IPR011333">
    <property type="entry name" value="SKP1/BTB/POZ_sf"/>
</dbReference>
<keyword evidence="1" id="KW-0175">Coiled coil</keyword>
<evidence type="ECO:0000313" key="3">
    <source>
        <dbReference type="EMBL" id="KAJ7386475.1"/>
    </source>
</evidence>
<dbReference type="Pfam" id="PF02214">
    <property type="entry name" value="BTB_2"/>
    <property type="match status" value="1"/>
</dbReference>
<protein>
    <recommendedName>
        <fullName evidence="2">Potassium channel tetramerisation-type BTB domain-containing protein</fullName>
    </recommendedName>
</protein>
<organism evidence="3 4">
    <name type="scientific">Desmophyllum pertusum</name>
    <dbReference type="NCBI Taxonomy" id="174260"/>
    <lineage>
        <taxon>Eukaryota</taxon>
        <taxon>Metazoa</taxon>
        <taxon>Cnidaria</taxon>
        <taxon>Anthozoa</taxon>
        <taxon>Hexacorallia</taxon>
        <taxon>Scleractinia</taxon>
        <taxon>Caryophylliina</taxon>
        <taxon>Caryophylliidae</taxon>
        <taxon>Desmophyllum</taxon>
    </lineage>
</organism>
<sequence length="152" mass="17416">MAAKQEQDLSLFELASAKLSDAQKLMTEARDLLKQDLSNARQEKEAIEEITKTLKDVHFASSIKLNVGGKIYQTTLDTLRKDPDSMLCAMFSGRFELKANEDDGAYFIDRDAKLFRYVQHCIFHFINVSSLLCKAMFDQFIELPSRLNTLRL</sequence>
<evidence type="ECO:0000256" key="1">
    <source>
        <dbReference type="SAM" id="Coils"/>
    </source>
</evidence>
<evidence type="ECO:0000259" key="2">
    <source>
        <dbReference type="Pfam" id="PF02214"/>
    </source>
</evidence>
<accession>A0A9X0D4E3</accession>
<gene>
    <name evidence="3" type="ORF">OS493_008607</name>
</gene>
<feature type="domain" description="Potassium channel tetramerisation-type BTB" evidence="2">
    <location>
        <begin position="63"/>
        <end position="120"/>
    </location>
</feature>